<evidence type="ECO:0000313" key="1">
    <source>
        <dbReference type="EMBL" id="KAG5557738.1"/>
    </source>
</evidence>
<name>A0AAV6KY80_9ERIC</name>
<dbReference type="Proteomes" id="UP000823749">
    <property type="component" value="Chromosome 3"/>
</dbReference>
<comment type="caution">
    <text evidence="1">The sequence shown here is derived from an EMBL/GenBank/DDBJ whole genome shotgun (WGS) entry which is preliminary data.</text>
</comment>
<reference evidence="1" key="1">
    <citation type="submission" date="2020-08" db="EMBL/GenBank/DDBJ databases">
        <title>Plant Genome Project.</title>
        <authorList>
            <person name="Zhang R.-G."/>
        </authorList>
    </citation>
    <scope>NUCLEOTIDE SEQUENCE</scope>
    <source>
        <strain evidence="1">WSP0</strain>
        <tissue evidence="1">Leaf</tissue>
    </source>
</reference>
<sequence>MAGVLVGNFPDLLESNPLSCARGLASSPSRVRSQGSTIDLLEKASVPMDSSDRPALRQIKELNAELINLKRLLEEKDKVYKVLQQAGVSPTGNSDPSSSIVPPVSWKNKVVVGETVVPRMALQYFAPSVVNEKLVVNPPEEFVLLGSEKWKDCVVGYFIDPNEDRLGTGPDGLRIYLAFCIQDNDSAEDEINHDNNSEMNCGKSFKAFCLLNAC</sequence>
<gene>
    <name evidence="1" type="ORF">RHGRI_007856</name>
</gene>
<proteinExistence type="predicted"/>
<dbReference type="EMBL" id="JACTNZ010000003">
    <property type="protein sequence ID" value="KAG5557738.1"/>
    <property type="molecule type" value="Genomic_DNA"/>
</dbReference>
<organism evidence="1 2">
    <name type="scientific">Rhododendron griersonianum</name>
    <dbReference type="NCBI Taxonomy" id="479676"/>
    <lineage>
        <taxon>Eukaryota</taxon>
        <taxon>Viridiplantae</taxon>
        <taxon>Streptophyta</taxon>
        <taxon>Embryophyta</taxon>
        <taxon>Tracheophyta</taxon>
        <taxon>Spermatophyta</taxon>
        <taxon>Magnoliopsida</taxon>
        <taxon>eudicotyledons</taxon>
        <taxon>Gunneridae</taxon>
        <taxon>Pentapetalae</taxon>
        <taxon>asterids</taxon>
        <taxon>Ericales</taxon>
        <taxon>Ericaceae</taxon>
        <taxon>Ericoideae</taxon>
        <taxon>Rhodoreae</taxon>
        <taxon>Rhododendron</taxon>
    </lineage>
</organism>
<keyword evidence="2" id="KW-1185">Reference proteome</keyword>
<protein>
    <submittedName>
        <fullName evidence="1">Uncharacterized protein</fullName>
    </submittedName>
</protein>
<dbReference type="AlphaFoldDB" id="A0AAV6KY80"/>
<accession>A0AAV6KY80</accession>
<evidence type="ECO:0000313" key="2">
    <source>
        <dbReference type="Proteomes" id="UP000823749"/>
    </source>
</evidence>